<dbReference type="EMBL" id="CAMPGE010010650">
    <property type="protein sequence ID" value="CAI2369498.1"/>
    <property type="molecule type" value="Genomic_DNA"/>
</dbReference>
<organism evidence="2 3">
    <name type="scientific">Euplotes crassus</name>
    <dbReference type="NCBI Taxonomy" id="5936"/>
    <lineage>
        <taxon>Eukaryota</taxon>
        <taxon>Sar</taxon>
        <taxon>Alveolata</taxon>
        <taxon>Ciliophora</taxon>
        <taxon>Intramacronucleata</taxon>
        <taxon>Spirotrichea</taxon>
        <taxon>Hypotrichia</taxon>
        <taxon>Euplotida</taxon>
        <taxon>Euplotidae</taxon>
        <taxon>Moneuplotes</taxon>
    </lineage>
</organism>
<feature type="region of interest" description="Disordered" evidence="1">
    <location>
        <begin position="368"/>
        <end position="388"/>
    </location>
</feature>
<keyword evidence="3" id="KW-1185">Reference proteome</keyword>
<accession>A0AAD1ULI5</accession>
<evidence type="ECO:0000313" key="3">
    <source>
        <dbReference type="Proteomes" id="UP001295684"/>
    </source>
</evidence>
<dbReference type="Proteomes" id="UP001295684">
    <property type="component" value="Unassembled WGS sequence"/>
</dbReference>
<protein>
    <submittedName>
        <fullName evidence="2">Uncharacterized protein</fullName>
    </submittedName>
</protein>
<evidence type="ECO:0000256" key="1">
    <source>
        <dbReference type="SAM" id="MobiDB-lite"/>
    </source>
</evidence>
<proteinExistence type="predicted"/>
<gene>
    <name evidence="2" type="ORF">ECRASSUSDP1_LOCUS10799</name>
</gene>
<reference evidence="2" key="1">
    <citation type="submission" date="2023-07" db="EMBL/GenBank/DDBJ databases">
        <authorList>
            <consortium name="AG Swart"/>
            <person name="Singh M."/>
            <person name="Singh A."/>
            <person name="Seah K."/>
            <person name="Emmerich C."/>
        </authorList>
    </citation>
    <scope>NUCLEOTIDE SEQUENCE</scope>
    <source>
        <strain evidence="2">DP1</strain>
    </source>
</reference>
<comment type="caution">
    <text evidence="2">The sequence shown here is derived from an EMBL/GenBank/DDBJ whole genome shotgun (WGS) entry which is preliminary data.</text>
</comment>
<sequence>MSQSPQRRDFSFATPAKNRREIPGAYSCSREVTSYTRIIESIIKKTYGQDHGKFLVPALEWLKDCSLNEKKGLKVIHMVVKNKGLKTFKPINKKPEVKEIIDLKNLEIKDAIKEYEKLKLKTSYGSFYGRKPALEDLADTTILNSQKFSQLPCTKILTKLAKDALDSWQQIEPEKEYKGIALSTLRSLNTHVLKSEPNTSSSRVFHRNFKPSELSKVERYDKLIETISMRVKNKFFEESKAKNTTNKIAVPAQIMDKLAKIKNSKIYGRALSRRKYLHFVKGSISTINNGQPMMFEDASTKISGSIPKPSSLAKAKNYGSLFKISVGGGACIPDTRYLSIENSKKSSIESNFEKVHHSMNNTIRRHLPNTSHHSYAKSELKRGLSMGY</sequence>
<name>A0AAD1ULI5_EUPCR</name>
<dbReference type="AlphaFoldDB" id="A0AAD1ULI5"/>
<evidence type="ECO:0000313" key="2">
    <source>
        <dbReference type="EMBL" id="CAI2369498.1"/>
    </source>
</evidence>